<evidence type="ECO:0000259" key="6">
    <source>
        <dbReference type="Pfam" id="PF00724"/>
    </source>
</evidence>
<dbReference type="GO" id="GO:0016491">
    <property type="term" value="F:oxidoreductase activity"/>
    <property type="evidence" value="ECO:0007669"/>
    <property type="project" value="UniProtKB-KW"/>
</dbReference>
<feature type="region of interest" description="Disordered" evidence="5">
    <location>
        <begin position="1"/>
        <end position="40"/>
    </location>
</feature>
<keyword evidence="2" id="KW-0285">Flavoprotein</keyword>
<dbReference type="SUPFAM" id="SSF51395">
    <property type="entry name" value="FMN-linked oxidoreductases"/>
    <property type="match status" value="1"/>
</dbReference>
<sequence length="473" mass="52353">MAATAALPVLGPGLTEEPLPKSGSHLMEDDPTPPRYKSEPADVSRLAEPLTFPYSGCIASNRFMHAAMTEQLCTYDPDDHEKNGIPTENLERVYKKWGEGGCGLILTGSIMLYGDHLESIGDPVVSPHHPYHGPRFEGFKAVAQAGKANGSLMLAQVNHPGRLCVFQESPVSSSDVPVIKNGTGDGIYQYKPPHPASIEDIHRIIGAFAHVAEYLDKAGWDGIELHGAHGFLIAQFLSPRINKRTDEWGGSLENRMRFVLEIGKEVRRRTRPDFILGVKINSTEFQDTGFVTQEAREICKHLEANSFDFVEISGGSYEKILMTHQRESTKRREAFFLEFADQIVPGLTKTKVYVTGGLRTVGGMVRALDTVDGVGLGRPLCEEWSLCKEMLEGTVDGAIITRIDPGDFWLALMAGNRNIRMVGLGQPPLPCWKEEIIEGLKAQYKEWASNKSTVKELGRYRTIDKAYADAKRV</sequence>
<dbReference type="InterPro" id="IPR001155">
    <property type="entry name" value="OxRdtase_FMN_N"/>
</dbReference>
<evidence type="ECO:0000256" key="5">
    <source>
        <dbReference type="SAM" id="MobiDB-lite"/>
    </source>
</evidence>
<evidence type="ECO:0000256" key="4">
    <source>
        <dbReference type="ARBA" id="ARBA00023002"/>
    </source>
</evidence>
<dbReference type="AlphaFoldDB" id="A0A9Q0APP8"/>
<evidence type="ECO:0000256" key="2">
    <source>
        <dbReference type="ARBA" id="ARBA00022630"/>
    </source>
</evidence>
<keyword evidence="4" id="KW-0560">Oxidoreductase</keyword>
<comment type="similarity">
    <text evidence="1">Belongs to the NADH:flavin oxidoreductase/NADH oxidase family.</text>
</comment>
<dbReference type="PANTHER" id="PTHR43656:SF5">
    <property type="entry name" value="NADH:FLAVIN OXIDOREDUCTASE_NADH OXIDASE N-TERMINAL DOMAIN-CONTAINING PROTEIN"/>
    <property type="match status" value="1"/>
</dbReference>
<organism evidence="7 8">
    <name type="scientific">Neoarthrinium moseri</name>
    <dbReference type="NCBI Taxonomy" id="1658444"/>
    <lineage>
        <taxon>Eukaryota</taxon>
        <taxon>Fungi</taxon>
        <taxon>Dikarya</taxon>
        <taxon>Ascomycota</taxon>
        <taxon>Pezizomycotina</taxon>
        <taxon>Sordariomycetes</taxon>
        <taxon>Xylariomycetidae</taxon>
        <taxon>Amphisphaeriales</taxon>
        <taxon>Apiosporaceae</taxon>
        <taxon>Neoarthrinium</taxon>
    </lineage>
</organism>
<keyword evidence="3" id="KW-0288">FMN</keyword>
<dbReference type="InterPro" id="IPR051799">
    <property type="entry name" value="NADH_flavin_oxidoreductase"/>
</dbReference>
<dbReference type="InterPro" id="IPR013785">
    <property type="entry name" value="Aldolase_TIM"/>
</dbReference>
<proteinExistence type="inferred from homology"/>
<reference evidence="7" key="1">
    <citation type="submission" date="2021-03" db="EMBL/GenBank/DDBJ databases">
        <title>Revisited historic fungal species revealed as producer of novel bioactive compounds through whole genome sequencing and comparative genomics.</title>
        <authorList>
            <person name="Vignolle G.A."/>
            <person name="Hochenegger N."/>
            <person name="Mach R.L."/>
            <person name="Mach-Aigner A.R."/>
            <person name="Javad Rahimi M."/>
            <person name="Salim K.A."/>
            <person name="Chan C.M."/>
            <person name="Lim L.B.L."/>
            <person name="Cai F."/>
            <person name="Druzhinina I.S."/>
            <person name="U'Ren J.M."/>
            <person name="Derntl C."/>
        </authorList>
    </citation>
    <scope>NUCLEOTIDE SEQUENCE</scope>
    <source>
        <strain evidence="7">TUCIM 5799</strain>
    </source>
</reference>
<comment type="caution">
    <text evidence="7">The sequence shown here is derived from an EMBL/GenBank/DDBJ whole genome shotgun (WGS) entry which is preliminary data.</text>
</comment>
<evidence type="ECO:0000313" key="7">
    <source>
        <dbReference type="EMBL" id="KAI1871141.1"/>
    </source>
</evidence>
<name>A0A9Q0APP8_9PEZI</name>
<feature type="domain" description="NADH:flavin oxidoreductase/NADH oxidase N-terminal" evidence="6">
    <location>
        <begin position="60"/>
        <end position="364"/>
    </location>
</feature>
<accession>A0A9Q0APP8</accession>
<evidence type="ECO:0000313" key="8">
    <source>
        <dbReference type="Proteomes" id="UP000829685"/>
    </source>
</evidence>
<evidence type="ECO:0000256" key="3">
    <source>
        <dbReference type="ARBA" id="ARBA00022643"/>
    </source>
</evidence>
<dbReference type="CDD" id="cd04733">
    <property type="entry name" value="OYE_like_2_FMN"/>
    <property type="match status" value="1"/>
</dbReference>
<dbReference type="GO" id="GO:0010181">
    <property type="term" value="F:FMN binding"/>
    <property type="evidence" value="ECO:0007669"/>
    <property type="project" value="InterPro"/>
</dbReference>
<dbReference type="Proteomes" id="UP000829685">
    <property type="component" value="Unassembled WGS sequence"/>
</dbReference>
<dbReference type="PANTHER" id="PTHR43656">
    <property type="entry name" value="BINDING OXIDOREDUCTASE, PUTATIVE (AFU_ORTHOLOGUE AFUA_2G08260)-RELATED"/>
    <property type="match status" value="1"/>
</dbReference>
<keyword evidence="8" id="KW-1185">Reference proteome</keyword>
<evidence type="ECO:0000256" key="1">
    <source>
        <dbReference type="ARBA" id="ARBA00005979"/>
    </source>
</evidence>
<protein>
    <recommendedName>
        <fullName evidence="6">NADH:flavin oxidoreductase/NADH oxidase N-terminal domain-containing protein</fullName>
    </recommendedName>
</protein>
<dbReference type="Pfam" id="PF00724">
    <property type="entry name" value="Oxidored_FMN"/>
    <property type="match status" value="1"/>
</dbReference>
<dbReference type="Gene3D" id="3.20.20.70">
    <property type="entry name" value="Aldolase class I"/>
    <property type="match status" value="1"/>
</dbReference>
<gene>
    <name evidence="7" type="ORF">JX265_006181</name>
</gene>
<dbReference type="EMBL" id="JAFIMR010000013">
    <property type="protein sequence ID" value="KAI1871141.1"/>
    <property type="molecule type" value="Genomic_DNA"/>
</dbReference>